<proteinExistence type="predicted"/>
<organism evidence="1 2">
    <name type="scientific">Sphingomonas rustica</name>
    <dbReference type="NCBI Taxonomy" id="3103142"/>
    <lineage>
        <taxon>Bacteria</taxon>
        <taxon>Pseudomonadati</taxon>
        <taxon>Pseudomonadota</taxon>
        <taxon>Alphaproteobacteria</taxon>
        <taxon>Sphingomonadales</taxon>
        <taxon>Sphingomonadaceae</taxon>
        <taxon>Sphingomonas</taxon>
    </lineage>
</organism>
<evidence type="ECO:0000313" key="2">
    <source>
        <dbReference type="Proteomes" id="UP001427805"/>
    </source>
</evidence>
<protein>
    <submittedName>
        <fullName evidence="1">Uncharacterized protein</fullName>
    </submittedName>
</protein>
<dbReference type="RefSeq" id="WP_346245846.1">
    <property type="nucleotide sequence ID" value="NZ_JBDIZK010000003.1"/>
</dbReference>
<name>A0ABV0B7I9_9SPHN</name>
<comment type="caution">
    <text evidence="1">The sequence shown here is derived from an EMBL/GenBank/DDBJ whole genome shotgun (WGS) entry which is preliminary data.</text>
</comment>
<dbReference type="Proteomes" id="UP001427805">
    <property type="component" value="Unassembled WGS sequence"/>
</dbReference>
<evidence type="ECO:0000313" key="1">
    <source>
        <dbReference type="EMBL" id="MEN3746851.1"/>
    </source>
</evidence>
<accession>A0ABV0B7I9</accession>
<keyword evidence="2" id="KW-1185">Reference proteome</keyword>
<dbReference type="EMBL" id="JBDIZK010000003">
    <property type="protein sequence ID" value="MEN3746851.1"/>
    <property type="molecule type" value="Genomic_DNA"/>
</dbReference>
<reference evidence="1 2" key="1">
    <citation type="submission" date="2024-05" db="EMBL/GenBank/DDBJ databases">
        <title>Sphingomonas sp. HF-S3 16S ribosomal RNA gene Genome sequencing and assembly.</title>
        <authorList>
            <person name="Lee H."/>
        </authorList>
    </citation>
    <scope>NUCLEOTIDE SEQUENCE [LARGE SCALE GENOMIC DNA]</scope>
    <source>
        <strain evidence="1 2">HF-S3</strain>
    </source>
</reference>
<gene>
    <name evidence="1" type="ORF">TPR58_06715</name>
</gene>
<sequence length="126" mass="13693">MAFLNFSELQGSPVAVPADVVNASGFTGLEWSVIALAQNDRLSTLSRPSRMSVALGVVFGGERPNPKLADTRLEALRRMAVLSWHRGYSVAASELEAFHAAGFTAAQYETLLESISRGRTARNRRN</sequence>